<dbReference type="InterPro" id="IPR029055">
    <property type="entry name" value="Ntn_hydrolases_N"/>
</dbReference>
<accession>A0A099T169</accession>
<keyword evidence="1" id="KW-0436">Ligase</keyword>
<evidence type="ECO:0000256" key="2">
    <source>
        <dbReference type="ARBA" id="ARBA00022741"/>
    </source>
</evidence>
<dbReference type="InterPro" id="IPR050795">
    <property type="entry name" value="Asn_Synthetase"/>
</dbReference>
<dbReference type="Pfam" id="PF13537">
    <property type="entry name" value="GATase_7"/>
    <property type="match status" value="1"/>
</dbReference>
<comment type="caution">
    <text evidence="5">The sequence shown here is derived from an EMBL/GenBank/DDBJ whole genome shotgun (WGS) entry which is preliminary data.</text>
</comment>
<dbReference type="Pfam" id="PF00733">
    <property type="entry name" value="Asn_synthase"/>
    <property type="match status" value="2"/>
</dbReference>
<keyword evidence="3" id="KW-0067">ATP-binding</keyword>
<dbReference type="InterPro" id="IPR001962">
    <property type="entry name" value="Asn_synthase"/>
</dbReference>
<dbReference type="SUPFAM" id="SSF52402">
    <property type="entry name" value="Adenine nucleotide alpha hydrolases-like"/>
    <property type="match status" value="1"/>
</dbReference>
<evidence type="ECO:0000256" key="1">
    <source>
        <dbReference type="ARBA" id="ARBA00022598"/>
    </source>
</evidence>
<dbReference type="OrthoDB" id="372052at2157"/>
<dbReference type="Gene3D" id="3.60.20.10">
    <property type="entry name" value="Glutamine Phosphoribosylpyrophosphate, subunit 1, domain 1"/>
    <property type="match status" value="1"/>
</dbReference>
<keyword evidence="2" id="KW-0547">Nucleotide-binding</keyword>
<dbReference type="CDD" id="cd01991">
    <property type="entry name" value="Asn_synthase_B_C"/>
    <property type="match status" value="1"/>
</dbReference>
<evidence type="ECO:0000313" key="6">
    <source>
        <dbReference type="Proteomes" id="UP000029859"/>
    </source>
</evidence>
<dbReference type="Proteomes" id="UP000029859">
    <property type="component" value="Unassembled WGS sequence"/>
</dbReference>
<dbReference type="EMBL" id="JRHO01000010">
    <property type="protein sequence ID" value="KGK98925.1"/>
    <property type="molecule type" value="Genomic_DNA"/>
</dbReference>
<dbReference type="SUPFAM" id="SSF56235">
    <property type="entry name" value="N-terminal nucleophile aminohydrolases (Ntn hydrolases)"/>
    <property type="match status" value="1"/>
</dbReference>
<sequence length="503" mass="55274">MGRIAGYFNTGKGIDSSAILSEMEKRGCYDALIYTKDEVLVSPSVSEVPDISSDGSMITFFDPAMTSSTPPSMIDLSSPVKDVITICDVDLYNREDLSDNYEKAVADAISNDADLLALFIHNLLKKAYNDKLNELEVLSFLDTSLRQLRGVYAFACKAYGKVYLGRDLIGVKPLWYDLSSGLAFASEKKFLENAGYMDVKELSPRQLLCYDLEENTIMVHGREFLSEPVEVGGSEDDVRDELLKLLIDAVSVRVPDEDFGVMFSAGIDSTILASICKDVAEAKGVSVTCYSVGLSGETSSPDVICAKRIAGELGFKLKVHEIDLGTVEEYLKVVVPLIEDASVPKTGVAMTMYAASVAAKKDGINVLFAGAGADELFAGYNRYKRSGNINLDCRKDILEMHEVNTYRDDTVASFTGITLRLPYLDEGFVEYSLSIPEKFKMCDGMNKVVLRRVGEELGLPEMITKRSKKAAQYGSRFDKALAKLSKKAGFSKKTDYINSFEGE</sequence>
<dbReference type="GO" id="GO:0005524">
    <property type="term" value="F:ATP binding"/>
    <property type="evidence" value="ECO:0007669"/>
    <property type="project" value="UniProtKB-KW"/>
</dbReference>
<dbReference type="PANTHER" id="PTHR11772:SF2">
    <property type="entry name" value="ASPARAGINE SYNTHETASE [GLUTAMINE-HYDROLYZING]"/>
    <property type="match status" value="1"/>
</dbReference>
<keyword evidence="6" id="KW-1185">Reference proteome</keyword>
<gene>
    <name evidence="5" type="ORF">LI82_06465</name>
</gene>
<organism evidence="5 6">
    <name type="scientific">Methanococcoides methylutens</name>
    <dbReference type="NCBI Taxonomy" id="2226"/>
    <lineage>
        <taxon>Archaea</taxon>
        <taxon>Methanobacteriati</taxon>
        <taxon>Methanobacteriota</taxon>
        <taxon>Stenosarchaea group</taxon>
        <taxon>Methanomicrobia</taxon>
        <taxon>Methanosarcinales</taxon>
        <taxon>Methanosarcinaceae</taxon>
        <taxon>Methanococcoides</taxon>
    </lineage>
</organism>
<dbReference type="RefSeq" id="WP_048194154.1">
    <property type="nucleotide sequence ID" value="NZ_CAAGSM010000003.1"/>
</dbReference>
<dbReference type="GO" id="GO:0006529">
    <property type="term" value="P:asparagine biosynthetic process"/>
    <property type="evidence" value="ECO:0007669"/>
    <property type="project" value="InterPro"/>
</dbReference>
<name>A0A099T169_METMT</name>
<dbReference type="PROSITE" id="PS51278">
    <property type="entry name" value="GATASE_TYPE_2"/>
    <property type="match status" value="1"/>
</dbReference>
<evidence type="ECO:0000256" key="3">
    <source>
        <dbReference type="ARBA" id="ARBA00022840"/>
    </source>
</evidence>
<dbReference type="GO" id="GO:0004066">
    <property type="term" value="F:asparagine synthase (glutamine-hydrolyzing) activity"/>
    <property type="evidence" value="ECO:0007669"/>
    <property type="project" value="InterPro"/>
</dbReference>
<dbReference type="InterPro" id="IPR014729">
    <property type="entry name" value="Rossmann-like_a/b/a_fold"/>
</dbReference>
<protein>
    <recommendedName>
        <fullName evidence="4">Glutamine amidotransferase type-2 domain-containing protein</fullName>
    </recommendedName>
</protein>
<dbReference type="InterPro" id="IPR017932">
    <property type="entry name" value="GATase_2_dom"/>
</dbReference>
<dbReference type="AlphaFoldDB" id="A0A099T169"/>
<reference evidence="5 6" key="1">
    <citation type="submission" date="2014-09" db="EMBL/GenBank/DDBJ databases">
        <title>Draft genome sequence of an obligately methylotrophic methanogen, Methanococcoides methylutens, isolated from marine sediment.</title>
        <authorList>
            <person name="Guan Y."/>
            <person name="Ngugi D.K."/>
            <person name="Blom J."/>
            <person name="Ali S."/>
            <person name="Ferry J.G."/>
            <person name="Stingl U."/>
        </authorList>
    </citation>
    <scope>NUCLEOTIDE SEQUENCE [LARGE SCALE GENOMIC DNA]</scope>
    <source>
        <strain evidence="5 6">DSM 2657</strain>
    </source>
</reference>
<evidence type="ECO:0000259" key="4">
    <source>
        <dbReference type="PROSITE" id="PS51278"/>
    </source>
</evidence>
<dbReference type="GO" id="GO:0005829">
    <property type="term" value="C:cytosol"/>
    <property type="evidence" value="ECO:0007669"/>
    <property type="project" value="TreeGrafter"/>
</dbReference>
<feature type="domain" description="Glutamine amidotransferase type-2" evidence="4">
    <location>
        <begin position="2"/>
        <end position="213"/>
    </location>
</feature>
<evidence type="ECO:0000313" key="5">
    <source>
        <dbReference type="EMBL" id="KGK98925.1"/>
    </source>
</evidence>
<dbReference type="Gene3D" id="3.40.50.620">
    <property type="entry name" value="HUPs"/>
    <property type="match status" value="1"/>
</dbReference>
<dbReference type="PANTHER" id="PTHR11772">
    <property type="entry name" value="ASPARAGINE SYNTHETASE"/>
    <property type="match status" value="1"/>
</dbReference>
<proteinExistence type="predicted"/>